<proteinExistence type="predicted"/>
<sequence length="716" mass="80518">MKMELSKWAEIYEGNDMTDLYTQKKIEMMRDMASKMIEKYDKYWTIIHGILGVAAVLDPRFKMKLVEYYFNKIYGRDAFFEIEKDLNYCKELLMEYEVKVNNGSGASSSQVENIATKKASRRQPRIGAFKRDPISNDQTITTTGKSRTVPAAAPTQAVRPKTGFIQQWIWHEERPESTGHYAQKAAPNNVALGGNKLMGGRGGRTPGMFLFGKHDPTGSIRASIHRKAYEETDLFPRILDPFPHARVCFQAHCSLLDQFPHRVPSPAPVTQSYAGGDRSDQPSHKLLSGALTGISAVGKYCSLPVKFNDAMPSMKKKGEHSAIGHTFNKLLKEIGNPVEFSLPELFNNWQPSYTSIKRNIYLTKKIKRRLEDDGIFCSCSSSNGASGACGRDCLCGMLVSTCSSGCKCESSCLNKPFQCRLPKKMKLVKTEKCGSGIVADEDIKQGEFVIEYVGEVIDDKTCEERLWKMKHRGETNFYLCEINRDMVIDATYKGNKSRYINHSCCPNTEMQKWIIEGETRIGIFATRDIKKGEHLTYDYQFVQFGADQDCHCGALGCRQKLGVKPSKPKVLSSDAALKIVACQVAALSPKVKAILSRKDVYEDGVLDIGTSKYDPNQRKCARNCIGEVIRLFRPTDKRSFGIIKRFEKNTRLHMVMFDDGSSVSSDDVRSKYAAAMVFLFTVTRGGITKVFQQFLAKPVIDICYNINVTGLMLYLE</sequence>
<evidence type="ECO:0000313" key="1">
    <source>
        <dbReference type="EMBL" id="KAH7835319.1"/>
    </source>
</evidence>
<organism evidence="1 2">
    <name type="scientific">Vaccinium darrowii</name>
    <dbReference type="NCBI Taxonomy" id="229202"/>
    <lineage>
        <taxon>Eukaryota</taxon>
        <taxon>Viridiplantae</taxon>
        <taxon>Streptophyta</taxon>
        <taxon>Embryophyta</taxon>
        <taxon>Tracheophyta</taxon>
        <taxon>Spermatophyta</taxon>
        <taxon>Magnoliopsida</taxon>
        <taxon>eudicotyledons</taxon>
        <taxon>Gunneridae</taxon>
        <taxon>Pentapetalae</taxon>
        <taxon>asterids</taxon>
        <taxon>Ericales</taxon>
        <taxon>Ericaceae</taxon>
        <taxon>Vaccinioideae</taxon>
        <taxon>Vaccinieae</taxon>
        <taxon>Vaccinium</taxon>
    </lineage>
</organism>
<gene>
    <name evidence="1" type="ORF">Vadar_025008</name>
</gene>
<protein>
    <submittedName>
        <fullName evidence="1">Uncharacterized protein</fullName>
    </submittedName>
</protein>
<reference evidence="1 2" key="1">
    <citation type="journal article" date="2021" name="Hortic Res">
        <title>High-quality reference genome and annotation aids understanding of berry development for evergreen blueberry (Vaccinium darrowii).</title>
        <authorList>
            <person name="Yu J."/>
            <person name="Hulse-Kemp A.M."/>
            <person name="Babiker E."/>
            <person name="Staton M."/>
        </authorList>
    </citation>
    <scope>NUCLEOTIDE SEQUENCE [LARGE SCALE GENOMIC DNA]</scope>
    <source>
        <strain evidence="2">cv. NJ 8807/NJ 8810</strain>
        <tissue evidence="1">Young leaf</tissue>
    </source>
</reference>
<comment type="caution">
    <text evidence="1">The sequence shown here is derived from an EMBL/GenBank/DDBJ whole genome shotgun (WGS) entry which is preliminary data.</text>
</comment>
<dbReference type="Proteomes" id="UP000828048">
    <property type="component" value="Chromosome 2"/>
</dbReference>
<accession>A0ACB7X428</accession>
<name>A0ACB7X428_9ERIC</name>
<evidence type="ECO:0000313" key="2">
    <source>
        <dbReference type="Proteomes" id="UP000828048"/>
    </source>
</evidence>
<dbReference type="EMBL" id="CM037152">
    <property type="protein sequence ID" value="KAH7835319.1"/>
    <property type="molecule type" value="Genomic_DNA"/>
</dbReference>
<keyword evidence="2" id="KW-1185">Reference proteome</keyword>